<dbReference type="InterPro" id="IPR006680">
    <property type="entry name" value="Amidohydro-rel"/>
</dbReference>
<dbReference type="InterPro" id="IPR032465">
    <property type="entry name" value="ACMSD"/>
</dbReference>
<dbReference type="InterPro" id="IPR032466">
    <property type="entry name" value="Metal_Hydrolase"/>
</dbReference>
<name>A0A6J7A4P7_9ZZZZ</name>
<protein>
    <submittedName>
        <fullName evidence="4">Unannotated protein</fullName>
    </submittedName>
</protein>
<evidence type="ECO:0000313" key="3">
    <source>
        <dbReference type="EMBL" id="CAB4765543.1"/>
    </source>
</evidence>
<dbReference type="PANTHER" id="PTHR21240:SF28">
    <property type="entry name" value="ISO-OROTATE DECARBOXYLASE (EUROFUNG)"/>
    <property type="match status" value="1"/>
</dbReference>
<dbReference type="AlphaFoldDB" id="A0A6J7A4P7"/>
<dbReference type="EMBL" id="CAFBOS010000010">
    <property type="protein sequence ID" value="CAB4979799.1"/>
    <property type="molecule type" value="Genomic_DNA"/>
</dbReference>
<reference evidence="4" key="1">
    <citation type="submission" date="2020-05" db="EMBL/GenBank/DDBJ databases">
        <authorList>
            <person name="Chiriac C."/>
            <person name="Salcher M."/>
            <person name="Ghai R."/>
            <person name="Kavagutti S V."/>
        </authorList>
    </citation>
    <scope>NUCLEOTIDE SEQUENCE</scope>
</reference>
<sequence>MPGTIPRIISVDDHVVEPANLWSSRLPAKYREQGPHVELLPMGTPKLDGGGYIESPGTEGKPIAWWFYEDHRYSVKRLIAAAGYSADEIGLQGVTFDEMRPGCWQPEARIADMEMNHVEASLCFPNYPRFCGQLFMRGHDKTLSDLCVKAYNDWMVDEWCGSSNGRLIPLCIVQLWDAELAAAEVRRNAARGVRAVAFSECPAWLGLPSIHSGHWDPFFRACEETGTVLCMHIGSGTKTFGTSADAPDAVTATGIFTNSAMSMIDWLFSGNLLRFPNLKLLYAECQIGWIPYVLERVDDIWRTHHWSRDMSTVPEPPSQQYYNNMYSCFFKDQVGIRMLDIVGEDNICFEVDYPHQDGTWPNTQAVAEKIFGHLTQTQIDKIARGNAIKIFGLDA</sequence>
<organism evidence="4">
    <name type="scientific">freshwater metagenome</name>
    <dbReference type="NCBI Taxonomy" id="449393"/>
    <lineage>
        <taxon>unclassified sequences</taxon>
        <taxon>metagenomes</taxon>
        <taxon>ecological metagenomes</taxon>
    </lineage>
</organism>
<evidence type="ECO:0000259" key="2">
    <source>
        <dbReference type="Pfam" id="PF04909"/>
    </source>
</evidence>
<feature type="domain" description="Amidohydrolase-related" evidence="2">
    <location>
        <begin position="98"/>
        <end position="393"/>
    </location>
</feature>
<evidence type="ECO:0000256" key="1">
    <source>
        <dbReference type="ARBA" id="ARBA00023239"/>
    </source>
</evidence>
<dbReference type="PANTHER" id="PTHR21240">
    <property type="entry name" value="2-AMINO-3-CARBOXYLMUCONATE-6-SEMIALDEHYDE DECARBOXYLASE"/>
    <property type="match status" value="1"/>
</dbReference>
<dbReference type="EMBL" id="CAEZYR010000138">
    <property type="protein sequence ID" value="CAB4765543.1"/>
    <property type="molecule type" value="Genomic_DNA"/>
</dbReference>
<gene>
    <name evidence="3" type="ORF">UFOPK2754_02739</name>
    <name evidence="4" type="ORF">UFOPK3139_01157</name>
    <name evidence="5" type="ORF">UFOPK3543_01054</name>
    <name evidence="6" type="ORF">UFOPK3967_00286</name>
</gene>
<evidence type="ECO:0000313" key="5">
    <source>
        <dbReference type="EMBL" id="CAB4904448.1"/>
    </source>
</evidence>
<dbReference type="SUPFAM" id="SSF51556">
    <property type="entry name" value="Metallo-dependent hydrolases"/>
    <property type="match status" value="1"/>
</dbReference>
<dbReference type="GO" id="GO:0005737">
    <property type="term" value="C:cytoplasm"/>
    <property type="evidence" value="ECO:0007669"/>
    <property type="project" value="TreeGrafter"/>
</dbReference>
<keyword evidence="1" id="KW-0456">Lyase</keyword>
<dbReference type="EMBL" id="CAFBMH010000029">
    <property type="protein sequence ID" value="CAB4904448.1"/>
    <property type="molecule type" value="Genomic_DNA"/>
</dbReference>
<evidence type="ECO:0000313" key="6">
    <source>
        <dbReference type="EMBL" id="CAB4979799.1"/>
    </source>
</evidence>
<dbReference type="GO" id="GO:0016831">
    <property type="term" value="F:carboxy-lyase activity"/>
    <property type="evidence" value="ECO:0007669"/>
    <property type="project" value="InterPro"/>
</dbReference>
<proteinExistence type="predicted"/>
<dbReference type="EMBL" id="CAFABA010000038">
    <property type="protein sequence ID" value="CAB4827846.1"/>
    <property type="molecule type" value="Genomic_DNA"/>
</dbReference>
<dbReference type="Gene3D" id="3.20.20.140">
    <property type="entry name" value="Metal-dependent hydrolases"/>
    <property type="match status" value="1"/>
</dbReference>
<dbReference type="GO" id="GO:0019748">
    <property type="term" value="P:secondary metabolic process"/>
    <property type="evidence" value="ECO:0007669"/>
    <property type="project" value="TreeGrafter"/>
</dbReference>
<dbReference type="Pfam" id="PF04909">
    <property type="entry name" value="Amidohydro_2"/>
    <property type="match status" value="1"/>
</dbReference>
<accession>A0A6J7A4P7</accession>
<dbReference type="GO" id="GO:0016787">
    <property type="term" value="F:hydrolase activity"/>
    <property type="evidence" value="ECO:0007669"/>
    <property type="project" value="InterPro"/>
</dbReference>
<evidence type="ECO:0000313" key="4">
    <source>
        <dbReference type="EMBL" id="CAB4827846.1"/>
    </source>
</evidence>